<evidence type="ECO:0000256" key="4">
    <source>
        <dbReference type="ARBA" id="ARBA00023136"/>
    </source>
</evidence>
<evidence type="ECO:0000313" key="8">
    <source>
        <dbReference type="EMBL" id="WCE45964.1"/>
    </source>
</evidence>
<evidence type="ECO:0000313" key="9">
    <source>
        <dbReference type="Proteomes" id="UP001211044"/>
    </source>
</evidence>
<dbReference type="AlphaFoldDB" id="A0AB38XP06"/>
<protein>
    <submittedName>
        <fullName evidence="8">Sugar ABC transporter permease</fullName>
    </submittedName>
</protein>
<accession>A0AB38XP06</accession>
<evidence type="ECO:0000256" key="6">
    <source>
        <dbReference type="SAM" id="MobiDB-lite"/>
    </source>
</evidence>
<organism evidence="8 9">
    <name type="scientific">Winkia neuii subsp. anitrata</name>
    <dbReference type="NCBI Taxonomy" id="29318"/>
    <lineage>
        <taxon>Bacteria</taxon>
        <taxon>Bacillati</taxon>
        <taxon>Actinomycetota</taxon>
        <taxon>Actinomycetes</taxon>
        <taxon>Actinomycetales</taxon>
        <taxon>Actinomycetaceae</taxon>
        <taxon>Winkia</taxon>
    </lineage>
</organism>
<feature type="transmembrane region" description="Helical" evidence="5">
    <location>
        <begin position="93"/>
        <end position="113"/>
    </location>
</feature>
<comment type="similarity">
    <text evidence="5">Belongs to the binding-protein-dependent transport system permease family.</text>
</comment>
<evidence type="ECO:0000259" key="7">
    <source>
        <dbReference type="PROSITE" id="PS50928"/>
    </source>
</evidence>
<dbReference type="RefSeq" id="WP_004808031.1">
    <property type="nucleotide sequence ID" value="NZ_CP116394.1"/>
</dbReference>
<sequence>MAKSKSLALTDSGKAQAKLAGWLVSPTIIVIAIVILFPTISALYQSLWGFRGIDPSTGFVRDSEPFVGLENYVNIFRGDTGSRFWNAFWNTTFFATVTVAIETVLGVAMALIMHKAMKGRGLVRAAILVPWAIPTAVSAVLWKWIFDAHGAANALFNTQILWATSDWPAKFAIIIADTWKTAPFIGLLTLAGLQVIPDDVYEAAKIDGAGAWRRFMTITLPLVKPALVVAVLFRMLDALRMFDLPYILIGPRKASVETLSMLVQDDASNLRYGSAAAYAVVLFIYVFMIAFAFVKVLGAELVDEPNSGSKLRLSQFFKRSKKPVTSTRPAEISAAQKGSTVTRAANTSGKEQAR</sequence>
<dbReference type="PANTHER" id="PTHR43759:SF1">
    <property type="entry name" value="GLUCOSE IMPORT SYSTEM PERMEASE PROTEIN GLCT"/>
    <property type="match status" value="1"/>
</dbReference>
<feature type="transmembrane region" description="Helical" evidence="5">
    <location>
        <begin position="21"/>
        <end position="44"/>
    </location>
</feature>
<dbReference type="InterPro" id="IPR035906">
    <property type="entry name" value="MetI-like_sf"/>
</dbReference>
<dbReference type="CDD" id="cd06261">
    <property type="entry name" value="TM_PBP2"/>
    <property type="match status" value="1"/>
</dbReference>
<feature type="compositionally biased region" description="Polar residues" evidence="6">
    <location>
        <begin position="336"/>
        <end position="354"/>
    </location>
</feature>
<feature type="transmembrane region" description="Helical" evidence="5">
    <location>
        <begin position="214"/>
        <end position="236"/>
    </location>
</feature>
<keyword evidence="2 5" id="KW-0812">Transmembrane</keyword>
<dbReference type="Proteomes" id="UP001211044">
    <property type="component" value="Chromosome"/>
</dbReference>
<comment type="subcellular location">
    <subcellularLocation>
        <location evidence="5">Cell membrane</location>
        <topology evidence="5">Multi-pass membrane protein</topology>
    </subcellularLocation>
    <subcellularLocation>
        <location evidence="1">Membrane</location>
        <topology evidence="1">Multi-pass membrane protein</topology>
    </subcellularLocation>
</comment>
<dbReference type="InterPro" id="IPR052730">
    <property type="entry name" value="Sugar_ABC_transporter"/>
</dbReference>
<reference evidence="8" key="1">
    <citation type="submission" date="2023-01" db="EMBL/GenBank/DDBJ databases">
        <title>Comparative Genomic Analysis of the Clinically-Derived Winkia Strain NY0527 Provides Evidence into the Taxonomic Reassignment of Winkia neuii and Characterizes Their Virulence Traits.</title>
        <authorList>
            <person name="Cai X."/>
            <person name="Peng Y."/>
            <person name="Li M."/>
            <person name="Qiu Y."/>
            <person name="Wang Y."/>
            <person name="Xu L."/>
            <person name="Hou Q."/>
        </authorList>
    </citation>
    <scope>NUCLEOTIDE SEQUENCE</scope>
    <source>
        <strain evidence="8">NY0527</strain>
    </source>
</reference>
<feature type="transmembrane region" description="Helical" evidence="5">
    <location>
        <begin position="171"/>
        <end position="193"/>
    </location>
</feature>
<evidence type="ECO:0000256" key="5">
    <source>
        <dbReference type="RuleBase" id="RU363032"/>
    </source>
</evidence>
<feature type="domain" description="ABC transmembrane type-1" evidence="7">
    <location>
        <begin position="88"/>
        <end position="293"/>
    </location>
</feature>
<dbReference type="InterPro" id="IPR000515">
    <property type="entry name" value="MetI-like"/>
</dbReference>
<feature type="transmembrane region" description="Helical" evidence="5">
    <location>
        <begin position="125"/>
        <end position="145"/>
    </location>
</feature>
<dbReference type="Pfam" id="PF00528">
    <property type="entry name" value="BPD_transp_1"/>
    <property type="match status" value="1"/>
</dbReference>
<feature type="transmembrane region" description="Helical" evidence="5">
    <location>
        <begin position="275"/>
        <end position="294"/>
    </location>
</feature>
<evidence type="ECO:0000256" key="1">
    <source>
        <dbReference type="ARBA" id="ARBA00004141"/>
    </source>
</evidence>
<dbReference type="Gene3D" id="1.10.3720.10">
    <property type="entry name" value="MetI-like"/>
    <property type="match status" value="1"/>
</dbReference>
<feature type="region of interest" description="Disordered" evidence="6">
    <location>
        <begin position="320"/>
        <end position="354"/>
    </location>
</feature>
<keyword evidence="4 5" id="KW-0472">Membrane</keyword>
<keyword evidence="5" id="KW-0813">Transport</keyword>
<dbReference type="KEGG" id="wne:PIG85_10020"/>
<dbReference type="EMBL" id="CP116394">
    <property type="protein sequence ID" value="WCE45964.1"/>
    <property type="molecule type" value="Genomic_DNA"/>
</dbReference>
<name>A0AB38XP06_9ACTO</name>
<keyword evidence="3 5" id="KW-1133">Transmembrane helix</keyword>
<dbReference type="GO" id="GO:0055085">
    <property type="term" value="P:transmembrane transport"/>
    <property type="evidence" value="ECO:0007669"/>
    <property type="project" value="InterPro"/>
</dbReference>
<dbReference type="PANTHER" id="PTHR43759">
    <property type="entry name" value="TREHALOSE TRANSPORT SYSTEM PERMEASE PROTEIN SUGA"/>
    <property type="match status" value="1"/>
</dbReference>
<gene>
    <name evidence="8" type="ORF">PIG85_10020</name>
</gene>
<evidence type="ECO:0000256" key="2">
    <source>
        <dbReference type="ARBA" id="ARBA00022692"/>
    </source>
</evidence>
<dbReference type="GO" id="GO:0005886">
    <property type="term" value="C:plasma membrane"/>
    <property type="evidence" value="ECO:0007669"/>
    <property type="project" value="UniProtKB-SubCell"/>
</dbReference>
<evidence type="ECO:0000256" key="3">
    <source>
        <dbReference type="ARBA" id="ARBA00022989"/>
    </source>
</evidence>
<proteinExistence type="inferred from homology"/>
<dbReference type="PROSITE" id="PS50928">
    <property type="entry name" value="ABC_TM1"/>
    <property type="match status" value="1"/>
</dbReference>
<dbReference type="SUPFAM" id="SSF161098">
    <property type="entry name" value="MetI-like"/>
    <property type="match status" value="1"/>
</dbReference>